<feature type="domain" description="DUF6546" evidence="1">
    <location>
        <begin position="70"/>
        <end position="128"/>
    </location>
</feature>
<dbReference type="InterPro" id="IPR046676">
    <property type="entry name" value="DUF6546"/>
</dbReference>
<dbReference type="AlphaFoldDB" id="A0AAV9H0C1"/>
<dbReference type="Proteomes" id="UP001321760">
    <property type="component" value="Unassembled WGS sequence"/>
</dbReference>
<organism evidence="2 3">
    <name type="scientific">Podospora aff. communis PSN243</name>
    <dbReference type="NCBI Taxonomy" id="3040156"/>
    <lineage>
        <taxon>Eukaryota</taxon>
        <taxon>Fungi</taxon>
        <taxon>Dikarya</taxon>
        <taxon>Ascomycota</taxon>
        <taxon>Pezizomycotina</taxon>
        <taxon>Sordariomycetes</taxon>
        <taxon>Sordariomycetidae</taxon>
        <taxon>Sordariales</taxon>
        <taxon>Podosporaceae</taxon>
        <taxon>Podospora</taxon>
    </lineage>
</organism>
<evidence type="ECO:0000313" key="2">
    <source>
        <dbReference type="EMBL" id="KAK4454053.1"/>
    </source>
</evidence>
<keyword evidence="3" id="KW-1185">Reference proteome</keyword>
<gene>
    <name evidence="2" type="ORF">QBC34DRAFT_446072</name>
</gene>
<evidence type="ECO:0000313" key="3">
    <source>
        <dbReference type="Proteomes" id="UP001321760"/>
    </source>
</evidence>
<proteinExistence type="predicted"/>
<protein>
    <recommendedName>
        <fullName evidence="1">DUF6546 domain-containing protein</fullName>
    </recommendedName>
</protein>
<dbReference type="Pfam" id="PF20183">
    <property type="entry name" value="DUF6546"/>
    <property type="match status" value="2"/>
</dbReference>
<comment type="caution">
    <text evidence="2">The sequence shown here is derived from an EMBL/GenBank/DDBJ whole genome shotgun (WGS) entry which is preliminary data.</text>
</comment>
<dbReference type="EMBL" id="MU865918">
    <property type="protein sequence ID" value="KAK4454053.1"/>
    <property type="molecule type" value="Genomic_DNA"/>
</dbReference>
<feature type="domain" description="DUF6546" evidence="1">
    <location>
        <begin position="6"/>
        <end position="59"/>
    </location>
</feature>
<evidence type="ECO:0000259" key="1">
    <source>
        <dbReference type="Pfam" id="PF20183"/>
    </source>
</evidence>
<name>A0AAV9H0C1_9PEZI</name>
<accession>A0AAV9H0C1</accession>
<reference evidence="2" key="2">
    <citation type="submission" date="2023-05" db="EMBL/GenBank/DDBJ databases">
        <authorList>
            <consortium name="Lawrence Berkeley National Laboratory"/>
            <person name="Steindorff A."/>
            <person name="Hensen N."/>
            <person name="Bonometti L."/>
            <person name="Westerberg I."/>
            <person name="Brannstrom I.O."/>
            <person name="Guillou S."/>
            <person name="Cros-Aarteil S."/>
            <person name="Calhoun S."/>
            <person name="Haridas S."/>
            <person name="Kuo A."/>
            <person name="Mondo S."/>
            <person name="Pangilinan J."/>
            <person name="Riley R."/>
            <person name="Labutti K."/>
            <person name="Andreopoulos B."/>
            <person name="Lipzen A."/>
            <person name="Chen C."/>
            <person name="Yanf M."/>
            <person name="Daum C."/>
            <person name="Ng V."/>
            <person name="Clum A."/>
            <person name="Ohm R."/>
            <person name="Martin F."/>
            <person name="Silar P."/>
            <person name="Natvig D."/>
            <person name="Lalanne C."/>
            <person name="Gautier V."/>
            <person name="Ament-Velasquez S.L."/>
            <person name="Kruys A."/>
            <person name="Hutchinson M.I."/>
            <person name="Powell A.J."/>
            <person name="Barry K."/>
            <person name="Miller A.N."/>
            <person name="Grigoriev I.V."/>
            <person name="Debuchy R."/>
            <person name="Gladieux P."/>
            <person name="Thoren M.H."/>
            <person name="Johannesson H."/>
        </authorList>
    </citation>
    <scope>NUCLEOTIDE SEQUENCE</scope>
    <source>
        <strain evidence="2">PSN243</strain>
    </source>
</reference>
<sequence>MVSLSKFKLEHLGASCFVDARHFFDIDPPCEWPNLTSFVPTSKELSPGEEALQIGAMLRLETIFPVPDVAQRRQATVTWRATWERAMEPSLIRAWEVVVHHRYDDGWSLGVVQEQRYPAIKSHGDGFPALIQMVQKALEGVDTV</sequence>
<reference evidence="2" key="1">
    <citation type="journal article" date="2023" name="Mol. Phylogenet. Evol.">
        <title>Genome-scale phylogeny and comparative genomics of the fungal order Sordariales.</title>
        <authorList>
            <person name="Hensen N."/>
            <person name="Bonometti L."/>
            <person name="Westerberg I."/>
            <person name="Brannstrom I.O."/>
            <person name="Guillou S."/>
            <person name="Cros-Aarteil S."/>
            <person name="Calhoun S."/>
            <person name="Haridas S."/>
            <person name="Kuo A."/>
            <person name="Mondo S."/>
            <person name="Pangilinan J."/>
            <person name="Riley R."/>
            <person name="LaButti K."/>
            <person name="Andreopoulos B."/>
            <person name="Lipzen A."/>
            <person name="Chen C."/>
            <person name="Yan M."/>
            <person name="Daum C."/>
            <person name="Ng V."/>
            <person name="Clum A."/>
            <person name="Steindorff A."/>
            <person name="Ohm R.A."/>
            <person name="Martin F."/>
            <person name="Silar P."/>
            <person name="Natvig D.O."/>
            <person name="Lalanne C."/>
            <person name="Gautier V."/>
            <person name="Ament-Velasquez S.L."/>
            <person name="Kruys A."/>
            <person name="Hutchinson M.I."/>
            <person name="Powell A.J."/>
            <person name="Barry K."/>
            <person name="Miller A.N."/>
            <person name="Grigoriev I.V."/>
            <person name="Debuchy R."/>
            <person name="Gladieux P."/>
            <person name="Hiltunen Thoren M."/>
            <person name="Johannesson H."/>
        </authorList>
    </citation>
    <scope>NUCLEOTIDE SEQUENCE</scope>
    <source>
        <strain evidence="2">PSN243</strain>
    </source>
</reference>